<dbReference type="EMBL" id="UZAN01044575">
    <property type="protein sequence ID" value="VDP81062.1"/>
    <property type="molecule type" value="Genomic_DNA"/>
</dbReference>
<feature type="compositionally biased region" description="Polar residues" evidence="1">
    <location>
        <begin position="77"/>
        <end position="91"/>
    </location>
</feature>
<gene>
    <name evidence="2" type="ORF">ECPE_LOCUS7422</name>
</gene>
<evidence type="ECO:0000313" key="3">
    <source>
        <dbReference type="Proteomes" id="UP000272942"/>
    </source>
</evidence>
<feature type="compositionally biased region" description="Basic and acidic residues" evidence="1">
    <location>
        <begin position="92"/>
        <end position="103"/>
    </location>
</feature>
<dbReference type="AlphaFoldDB" id="A0A3P8FXN1"/>
<feature type="region of interest" description="Disordered" evidence="1">
    <location>
        <begin position="77"/>
        <end position="103"/>
    </location>
</feature>
<dbReference type="Proteomes" id="UP000272942">
    <property type="component" value="Unassembled WGS sequence"/>
</dbReference>
<evidence type="ECO:0008006" key="4">
    <source>
        <dbReference type="Google" id="ProtNLM"/>
    </source>
</evidence>
<sequence>MLGKEVPGTGSLSHQPLQMRSAYVLKPGQFTNWVPDFRAALDVILYDTHSRLRCLHAYPLCSAEEITGLDQQNRSLLSLTTRSTEGSLTEKQATRESPLDRGEPIREADLYALPNSTFPSDHLALIADFQIPLDSNNMQT</sequence>
<dbReference type="InterPro" id="IPR036691">
    <property type="entry name" value="Endo/exonu/phosph_ase_sf"/>
</dbReference>
<organism evidence="2 3">
    <name type="scientific">Echinostoma caproni</name>
    <dbReference type="NCBI Taxonomy" id="27848"/>
    <lineage>
        <taxon>Eukaryota</taxon>
        <taxon>Metazoa</taxon>
        <taxon>Spiralia</taxon>
        <taxon>Lophotrochozoa</taxon>
        <taxon>Platyhelminthes</taxon>
        <taxon>Trematoda</taxon>
        <taxon>Digenea</taxon>
        <taxon>Plagiorchiida</taxon>
        <taxon>Echinostomata</taxon>
        <taxon>Echinostomatoidea</taxon>
        <taxon>Echinostomatidae</taxon>
        <taxon>Echinostoma</taxon>
    </lineage>
</organism>
<proteinExistence type="predicted"/>
<keyword evidence="3" id="KW-1185">Reference proteome</keyword>
<evidence type="ECO:0000256" key="1">
    <source>
        <dbReference type="SAM" id="MobiDB-lite"/>
    </source>
</evidence>
<accession>A0A3P8FXN1</accession>
<dbReference type="Gene3D" id="3.60.10.10">
    <property type="entry name" value="Endonuclease/exonuclease/phosphatase"/>
    <property type="match status" value="1"/>
</dbReference>
<protein>
    <recommendedName>
        <fullName evidence="4">Endonuclease/exonuclease/phosphatase domain-containing protein</fullName>
    </recommendedName>
</protein>
<evidence type="ECO:0000313" key="2">
    <source>
        <dbReference type="EMBL" id="VDP81062.1"/>
    </source>
</evidence>
<dbReference type="OrthoDB" id="412787at2759"/>
<reference evidence="2 3" key="1">
    <citation type="submission" date="2018-11" db="EMBL/GenBank/DDBJ databases">
        <authorList>
            <consortium name="Pathogen Informatics"/>
        </authorList>
    </citation>
    <scope>NUCLEOTIDE SEQUENCE [LARGE SCALE GENOMIC DNA]</scope>
    <source>
        <strain evidence="2 3">Egypt</strain>
    </source>
</reference>
<name>A0A3P8FXN1_9TREM</name>